<dbReference type="InterPro" id="IPR007743">
    <property type="entry name" value="Immunity-related_GTPase-like"/>
</dbReference>
<keyword evidence="7" id="KW-1185">Reference proteome</keyword>
<dbReference type="InterPro" id="IPR030385">
    <property type="entry name" value="G_IRG_dom"/>
</dbReference>
<dbReference type="InterPro" id="IPR027417">
    <property type="entry name" value="P-loop_NTPase"/>
</dbReference>
<evidence type="ECO:0000256" key="1">
    <source>
        <dbReference type="ARBA" id="ARBA00005429"/>
    </source>
</evidence>
<dbReference type="GO" id="GO:0016787">
    <property type="term" value="F:hydrolase activity"/>
    <property type="evidence" value="ECO:0007669"/>
    <property type="project" value="UniProtKB-KW"/>
</dbReference>
<evidence type="ECO:0000256" key="4">
    <source>
        <dbReference type="ARBA" id="ARBA00023134"/>
    </source>
</evidence>
<keyword evidence="3" id="KW-0378">Hydrolase</keyword>
<dbReference type="GO" id="GO:0016020">
    <property type="term" value="C:membrane"/>
    <property type="evidence" value="ECO:0007669"/>
    <property type="project" value="InterPro"/>
</dbReference>
<dbReference type="EMBL" id="CALNXJ010000049">
    <property type="protein sequence ID" value="CAH3151358.1"/>
    <property type="molecule type" value="Genomic_DNA"/>
</dbReference>
<dbReference type="SUPFAM" id="SSF52540">
    <property type="entry name" value="P-loop containing nucleoside triphosphate hydrolases"/>
    <property type="match status" value="1"/>
</dbReference>
<evidence type="ECO:0000259" key="5">
    <source>
        <dbReference type="PROSITE" id="PS51716"/>
    </source>
</evidence>
<organism evidence="6 7">
    <name type="scientific">Pocillopora meandrina</name>
    <dbReference type="NCBI Taxonomy" id="46732"/>
    <lineage>
        <taxon>Eukaryota</taxon>
        <taxon>Metazoa</taxon>
        <taxon>Cnidaria</taxon>
        <taxon>Anthozoa</taxon>
        <taxon>Hexacorallia</taxon>
        <taxon>Scleractinia</taxon>
        <taxon>Astrocoeniina</taxon>
        <taxon>Pocilloporidae</taxon>
        <taxon>Pocillopora</taxon>
    </lineage>
</organism>
<evidence type="ECO:0000256" key="2">
    <source>
        <dbReference type="ARBA" id="ARBA00022741"/>
    </source>
</evidence>
<dbReference type="PANTHER" id="PTHR32341:SF10">
    <property type="entry name" value="INTERFERON-INDUCIBLE GTPASE 5"/>
    <property type="match status" value="1"/>
</dbReference>
<dbReference type="AlphaFoldDB" id="A0AAU9XLE5"/>
<dbReference type="GO" id="GO:0005525">
    <property type="term" value="F:GTP binding"/>
    <property type="evidence" value="ECO:0007669"/>
    <property type="project" value="UniProtKB-KW"/>
</dbReference>
<dbReference type="Pfam" id="PF05049">
    <property type="entry name" value="IIGP"/>
    <property type="match status" value="1"/>
</dbReference>
<dbReference type="PROSITE" id="PS51716">
    <property type="entry name" value="G_IRG"/>
    <property type="match status" value="1"/>
</dbReference>
<accession>A0AAU9XLE5</accession>
<evidence type="ECO:0000256" key="3">
    <source>
        <dbReference type="ARBA" id="ARBA00022801"/>
    </source>
</evidence>
<gene>
    <name evidence="6" type="ORF">PMEA_00025155</name>
</gene>
<dbReference type="InterPro" id="IPR051515">
    <property type="entry name" value="IRG"/>
</dbReference>
<reference evidence="6 7" key="1">
    <citation type="submission" date="2022-05" db="EMBL/GenBank/DDBJ databases">
        <authorList>
            <consortium name="Genoscope - CEA"/>
            <person name="William W."/>
        </authorList>
    </citation>
    <scope>NUCLEOTIDE SEQUENCE [LARGE SCALE GENOMIC DNA]</scope>
</reference>
<evidence type="ECO:0000313" key="7">
    <source>
        <dbReference type="Proteomes" id="UP001159428"/>
    </source>
</evidence>
<comment type="similarity">
    <text evidence="1">Belongs to the TRAFAC class dynamin-like GTPase superfamily. IRG family.</text>
</comment>
<sequence length="391" mass="43900">MTDWEATYAEEIKDHIERNGMSGIDDFFKKQLERWKKKKVNIGITGNSGTGKSSFINAIRGLGDDDDGAAPVGVSECTTEPTSYDHPTCPNIKFWDLPGIGTPNYRDLETYLEKVMLEKYQTCLIFACNRFTENDIILAREIRKQRKYFFFVHTKIDENVRAERRKKSFSEAAMLQKIRRNCIDNLVDEAGKPISSEDDIFLISNHHPDKWDFSRLTEAILDALPTYKREALTLSHSYLTSLSKDILKRKADVLKGRIILVAGLSAVTRMTFDSGPSIEFDAAHVSGEINEYKTQLCIPVEGSESYGRLSSVAQRKILDLNIKLANSLQLASEATVEGFAGIACYIPILGSLIATSSSFVRAHALLRDSLKEIEEVALAVLEENCLNLLRS</sequence>
<dbReference type="Proteomes" id="UP001159428">
    <property type="component" value="Unassembled WGS sequence"/>
</dbReference>
<name>A0AAU9XLE5_9CNID</name>
<proteinExistence type="inferred from homology"/>
<dbReference type="Gene3D" id="3.40.50.300">
    <property type="entry name" value="P-loop containing nucleotide triphosphate hydrolases"/>
    <property type="match status" value="1"/>
</dbReference>
<keyword evidence="2" id="KW-0547">Nucleotide-binding</keyword>
<protein>
    <recommendedName>
        <fullName evidence="5">IRG-type G domain-containing protein</fullName>
    </recommendedName>
</protein>
<dbReference type="PANTHER" id="PTHR32341">
    <property type="entry name" value="INTERFERON-INDUCIBLE GTPASE"/>
    <property type="match status" value="1"/>
</dbReference>
<feature type="domain" description="IRG-type G" evidence="5">
    <location>
        <begin position="38"/>
        <end position="223"/>
    </location>
</feature>
<keyword evidence="4" id="KW-0342">GTP-binding</keyword>
<comment type="caution">
    <text evidence="6">The sequence shown here is derived from an EMBL/GenBank/DDBJ whole genome shotgun (WGS) entry which is preliminary data.</text>
</comment>
<dbReference type="FunFam" id="3.40.50.300:FF:000541">
    <property type="entry name" value="Immunity related GTPase M"/>
    <property type="match status" value="1"/>
</dbReference>
<evidence type="ECO:0000313" key="6">
    <source>
        <dbReference type="EMBL" id="CAH3151358.1"/>
    </source>
</evidence>